<dbReference type="OrthoDB" id="1630761at2"/>
<dbReference type="Pfam" id="PF04883">
    <property type="entry name" value="HK97-gp10_like"/>
    <property type="match status" value="1"/>
</dbReference>
<name>A0A3N9UIN8_9BACI</name>
<accession>A0A3N9UIN8</accession>
<proteinExistence type="predicted"/>
<protein>
    <submittedName>
        <fullName evidence="1">HK97 gp10 family phage protein</fullName>
    </submittedName>
</protein>
<dbReference type="AlphaFoldDB" id="A0A3N9UIN8"/>
<dbReference type="RefSeq" id="WP_124763150.1">
    <property type="nucleotide sequence ID" value="NZ_JAFBDY010000002.1"/>
</dbReference>
<sequence>MELKGLTDFQKDLLTVAQRKLPKETTKIMRKVGSKARTVVARKARQLVRHQVDENDKSDYHRKWKRGKVFRGENGEWVVRVINSAPHAHLIEEGHRQVTKDGREVGFTNGKFPLDKGMREFDGSGQYEHMLSEWLDDMLESGKL</sequence>
<dbReference type="InterPro" id="IPR010064">
    <property type="entry name" value="HK97-gp10_tail"/>
</dbReference>
<reference evidence="1 2" key="1">
    <citation type="journal article" date="2013" name="J. Microbiol.">
        <title>Lysinibacillus chungkukjangi sp. nov., isolated from Chungkukjang, Korean fermented soybean food.</title>
        <authorList>
            <person name="Kim S.J."/>
            <person name="Jang Y.H."/>
            <person name="Hamada M."/>
            <person name="Ahn J.H."/>
            <person name="Weon H.Y."/>
            <person name="Suzuki K."/>
            <person name="Whang K.S."/>
            <person name="Kwon S.W."/>
        </authorList>
    </citation>
    <scope>NUCLEOTIDE SEQUENCE [LARGE SCALE GENOMIC DNA]</scope>
    <source>
        <strain evidence="1 2">MCCC 1A12701</strain>
    </source>
</reference>
<dbReference type="Proteomes" id="UP000274033">
    <property type="component" value="Unassembled WGS sequence"/>
</dbReference>
<gene>
    <name evidence="1" type="ORF">EBB45_04715</name>
</gene>
<comment type="caution">
    <text evidence="1">The sequence shown here is derived from an EMBL/GenBank/DDBJ whole genome shotgun (WGS) entry which is preliminary data.</text>
</comment>
<keyword evidence="2" id="KW-1185">Reference proteome</keyword>
<dbReference type="EMBL" id="RRCT01000002">
    <property type="protein sequence ID" value="RQW75923.1"/>
    <property type="molecule type" value="Genomic_DNA"/>
</dbReference>
<evidence type="ECO:0000313" key="2">
    <source>
        <dbReference type="Proteomes" id="UP000274033"/>
    </source>
</evidence>
<organism evidence="1 2">
    <name type="scientific">Lysinibacillus composti</name>
    <dbReference type="NCBI Taxonomy" id="720633"/>
    <lineage>
        <taxon>Bacteria</taxon>
        <taxon>Bacillati</taxon>
        <taxon>Bacillota</taxon>
        <taxon>Bacilli</taxon>
        <taxon>Bacillales</taxon>
        <taxon>Bacillaceae</taxon>
        <taxon>Lysinibacillus</taxon>
    </lineage>
</organism>
<evidence type="ECO:0000313" key="1">
    <source>
        <dbReference type="EMBL" id="RQW75923.1"/>
    </source>
</evidence>